<dbReference type="OrthoDB" id="9809296at2"/>
<dbReference type="EMBL" id="MWPV01000001">
    <property type="protein sequence ID" value="OUL58723.1"/>
    <property type="molecule type" value="Genomic_DNA"/>
</dbReference>
<dbReference type="PANTHER" id="PTHR30411:SF0">
    <property type="entry name" value="CYS-TRNA(PRO)_CYS-TRNA(CYS) DEACYLASE YBAK"/>
    <property type="match status" value="1"/>
</dbReference>
<evidence type="ECO:0000256" key="1">
    <source>
        <dbReference type="ARBA" id="ARBA00009798"/>
    </source>
</evidence>
<dbReference type="GO" id="GO:0016829">
    <property type="term" value="F:lyase activity"/>
    <property type="evidence" value="ECO:0007669"/>
    <property type="project" value="UniProtKB-KW"/>
</dbReference>
<dbReference type="EC" id="4.2.-.-" evidence="4"/>
<proteinExistence type="inferred from homology"/>
<dbReference type="InterPro" id="IPR036754">
    <property type="entry name" value="YbaK/aa-tRNA-synt-asso_dom_sf"/>
</dbReference>
<evidence type="ECO:0000313" key="7">
    <source>
        <dbReference type="Proteomes" id="UP000194841"/>
    </source>
</evidence>
<organism evidence="6 7">
    <name type="scientific">Pseudoalteromonas ulvae</name>
    <dbReference type="NCBI Taxonomy" id="107327"/>
    <lineage>
        <taxon>Bacteria</taxon>
        <taxon>Pseudomonadati</taxon>
        <taxon>Pseudomonadota</taxon>
        <taxon>Gammaproteobacteria</taxon>
        <taxon>Alteromonadales</taxon>
        <taxon>Pseudoalteromonadaceae</taxon>
        <taxon>Pseudoalteromonas</taxon>
    </lineage>
</organism>
<comment type="caution">
    <text evidence="6">The sequence shown here is derived from an EMBL/GenBank/DDBJ whole genome shotgun (WGS) entry which is preliminary data.</text>
</comment>
<feature type="domain" description="YbaK/aminoacyl-tRNA synthetase-associated" evidence="5">
    <location>
        <begin position="32"/>
        <end position="143"/>
    </location>
</feature>
<accession>A0A244CT01</accession>
<gene>
    <name evidence="6" type="ORF">B1199_00065</name>
</gene>
<dbReference type="NCBIfam" id="TIGR00011">
    <property type="entry name" value="YbaK_EbsC"/>
    <property type="match status" value="1"/>
</dbReference>
<dbReference type="SUPFAM" id="SSF55826">
    <property type="entry name" value="YbaK/ProRS associated domain"/>
    <property type="match status" value="1"/>
</dbReference>
<dbReference type="GO" id="GO:0006412">
    <property type="term" value="P:translation"/>
    <property type="evidence" value="ECO:0007669"/>
    <property type="project" value="UniProtKB-KW"/>
</dbReference>
<dbReference type="Gene3D" id="3.90.960.10">
    <property type="entry name" value="YbaK/aminoacyl-tRNA synthetase-associated domain"/>
    <property type="match status" value="1"/>
</dbReference>
<dbReference type="CDD" id="cd00002">
    <property type="entry name" value="YbaK_deacylase"/>
    <property type="match status" value="1"/>
</dbReference>
<evidence type="ECO:0000256" key="3">
    <source>
        <dbReference type="ARBA" id="ARBA00023239"/>
    </source>
</evidence>
<evidence type="ECO:0000256" key="2">
    <source>
        <dbReference type="ARBA" id="ARBA00022917"/>
    </source>
</evidence>
<dbReference type="InterPro" id="IPR007214">
    <property type="entry name" value="YbaK/aa-tRNA-synth-assoc-dom"/>
</dbReference>
<dbReference type="AlphaFoldDB" id="A0A244CT01"/>
<dbReference type="PIRSF" id="PIRSF006181">
    <property type="entry name" value="EbsC_YbaK"/>
    <property type="match status" value="1"/>
</dbReference>
<keyword evidence="7" id="KW-1185">Reference proteome</keyword>
<protein>
    <recommendedName>
        <fullName evidence="4">Cys-tRNA(Pro)/Cys-tRNA(Cys) deacylase</fullName>
        <ecNumber evidence="4">4.2.-.-</ecNumber>
    </recommendedName>
</protein>
<keyword evidence="2 4" id="KW-0648">Protein biosynthesis</keyword>
<name>A0A244CT01_PSEDV</name>
<dbReference type="PANTHER" id="PTHR30411">
    <property type="entry name" value="CYTOPLASMIC PROTEIN"/>
    <property type="match status" value="1"/>
</dbReference>
<dbReference type="InterPro" id="IPR004369">
    <property type="entry name" value="Prolyl-tRNA_editing_YbaK/EbsC"/>
</dbReference>
<dbReference type="Proteomes" id="UP000194841">
    <property type="component" value="Unassembled WGS sequence"/>
</dbReference>
<keyword evidence="3 4" id="KW-0456">Lyase</keyword>
<reference evidence="6 7" key="1">
    <citation type="submission" date="2017-02" db="EMBL/GenBank/DDBJ databases">
        <title>Pseudoalteromonas ulvae TC14 Genome.</title>
        <authorList>
            <person name="Molmeret M."/>
        </authorList>
    </citation>
    <scope>NUCLEOTIDE SEQUENCE [LARGE SCALE GENOMIC DNA]</scope>
    <source>
        <strain evidence="6">TC14</strain>
    </source>
</reference>
<dbReference type="RefSeq" id="WP_086742104.1">
    <property type="nucleotide sequence ID" value="NZ_MWPV01000001.1"/>
</dbReference>
<dbReference type="Pfam" id="PF04073">
    <property type="entry name" value="tRNA_edit"/>
    <property type="match status" value="1"/>
</dbReference>
<comment type="similarity">
    <text evidence="1 4">Belongs to the prolyl-tRNA editing family. YbaK/EbsC subfamily.</text>
</comment>
<evidence type="ECO:0000256" key="4">
    <source>
        <dbReference type="PIRNR" id="PIRNR006181"/>
    </source>
</evidence>
<dbReference type="GO" id="GO:0002161">
    <property type="term" value="F:aminoacyl-tRNA deacylase activity"/>
    <property type="evidence" value="ECO:0007669"/>
    <property type="project" value="InterPro"/>
</dbReference>
<evidence type="ECO:0000259" key="5">
    <source>
        <dbReference type="Pfam" id="PF04073"/>
    </source>
</evidence>
<sequence length="155" mass="16820">MTPAIKQLDSAKCAYQTHQYEHDSHHSSYGLEAAEKLKLAANQVFKTLVVELDSHQLAVAILPVCQQLNLKRMAKACGVKKAAMASPDKVQRTTGYVLGGVSPLGQKKRLQTVIDESAQHFAHIYISGGRRGLEISLSASDLSQLTSASFAQLTE</sequence>
<evidence type="ECO:0000313" key="6">
    <source>
        <dbReference type="EMBL" id="OUL58723.1"/>
    </source>
</evidence>